<accession>A0ABZ2L7V1</accession>
<protein>
    <submittedName>
        <fullName evidence="2">Uncharacterized protein</fullName>
    </submittedName>
</protein>
<name>A0ABZ2L7V1_9BACT</name>
<proteinExistence type="predicted"/>
<evidence type="ECO:0000313" key="2">
    <source>
        <dbReference type="EMBL" id="WXB06013.1"/>
    </source>
</evidence>
<keyword evidence="3" id="KW-1185">Reference proteome</keyword>
<reference evidence="2" key="1">
    <citation type="submission" date="2021-12" db="EMBL/GenBank/DDBJ databases">
        <title>Discovery of the Pendulisporaceae a myxobacterial family with distinct sporulation behavior and unique specialized metabolism.</title>
        <authorList>
            <person name="Garcia R."/>
            <person name="Popoff A."/>
            <person name="Bader C.D."/>
            <person name="Loehr J."/>
            <person name="Walesch S."/>
            <person name="Walt C."/>
            <person name="Boldt J."/>
            <person name="Bunk B."/>
            <person name="Haeckl F.J.F.P.J."/>
            <person name="Gunesch A.P."/>
            <person name="Birkelbach J."/>
            <person name="Nuebel U."/>
            <person name="Pietschmann T."/>
            <person name="Bach T."/>
            <person name="Mueller R."/>
        </authorList>
    </citation>
    <scope>NUCLEOTIDE SEQUENCE</scope>
    <source>
        <strain evidence="2">MSr11367</strain>
    </source>
</reference>
<keyword evidence="1" id="KW-1133">Transmembrane helix</keyword>
<evidence type="ECO:0000256" key="1">
    <source>
        <dbReference type="SAM" id="Phobius"/>
    </source>
</evidence>
<keyword evidence="1" id="KW-0472">Membrane</keyword>
<organism evidence="2 3">
    <name type="scientific">Pendulispora rubella</name>
    <dbReference type="NCBI Taxonomy" id="2741070"/>
    <lineage>
        <taxon>Bacteria</taxon>
        <taxon>Pseudomonadati</taxon>
        <taxon>Myxococcota</taxon>
        <taxon>Myxococcia</taxon>
        <taxon>Myxococcales</taxon>
        <taxon>Sorangiineae</taxon>
        <taxon>Pendulisporaceae</taxon>
        <taxon>Pendulispora</taxon>
    </lineage>
</organism>
<dbReference type="RefSeq" id="WP_394835663.1">
    <property type="nucleotide sequence ID" value="NZ_CP089929.1"/>
</dbReference>
<evidence type="ECO:0000313" key="3">
    <source>
        <dbReference type="Proteomes" id="UP001374803"/>
    </source>
</evidence>
<dbReference type="EMBL" id="CP089983">
    <property type="protein sequence ID" value="WXB06013.1"/>
    <property type="molecule type" value="Genomic_DNA"/>
</dbReference>
<gene>
    <name evidence="2" type="ORF">LVJ94_01880</name>
</gene>
<feature type="transmembrane region" description="Helical" evidence="1">
    <location>
        <begin position="20"/>
        <end position="41"/>
    </location>
</feature>
<keyword evidence="1" id="KW-0812">Transmembrane</keyword>
<sequence>MFFANGTMASVRAAARKTSIGWFPFALAAIPMFVGLLALTVSDSNYILFDSPDTEVTVKVDGFEISALHSRMHKAGPNVVGTFGRVVLVAKVGPGKHALEIFDAAGKVLESAEVNVPTSGYRAIYSVGGARRYSLVSVAYGQSLDAPEQVELIPGPVPHLSLFPSAPKTYENDFTVNREFPKKIRSEEGVVLRGLCTVSEESDVDCAFETPATR</sequence>
<dbReference type="Proteomes" id="UP001374803">
    <property type="component" value="Chromosome"/>
</dbReference>